<dbReference type="Proteomes" id="UP000751852">
    <property type="component" value="Unassembled WGS sequence"/>
</dbReference>
<proteinExistence type="predicted"/>
<keyword evidence="2" id="KW-0808">Transferase</keyword>
<dbReference type="GO" id="GO:0003964">
    <property type="term" value="F:RNA-directed DNA polymerase activity"/>
    <property type="evidence" value="ECO:0007669"/>
    <property type="project" value="UniProtKB-KW"/>
</dbReference>
<evidence type="ECO:0000259" key="1">
    <source>
        <dbReference type="PROSITE" id="PS50878"/>
    </source>
</evidence>
<dbReference type="InterPro" id="IPR000477">
    <property type="entry name" value="RT_dom"/>
</dbReference>
<organism evidence="2 3">
    <name type="scientific">Staphylococcus canis</name>
    <dbReference type="NCBI Taxonomy" id="2724942"/>
    <lineage>
        <taxon>Bacteria</taxon>
        <taxon>Bacillati</taxon>
        <taxon>Bacillota</taxon>
        <taxon>Bacilli</taxon>
        <taxon>Bacillales</taxon>
        <taxon>Staphylococcaceae</taxon>
        <taxon>Staphylococcus</taxon>
    </lineage>
</organism>
<dbReference type="RefSeq" id="WP_269814029.1">
    <property type="nucleotide sequence ID" value="NZ_JABANU010000142.1"/>
</dbReference>
<keyword evidence="2" id="KW-0695">RNA-directed DNA polymerase</keyword>
<dbReference type="PROSITE" id="PS50878">
    <property type="entry name" value="RT_POL"/>
    <property type="match status" value="1"/>
</dbReference>
<evidence type="ECO:0000313" key="2">
    <source>
        <dbReference type="EMBL" id="MBI5976110.1"/>
    </source>
</evidence>
<feature type="non-terminal residue" evidence="2">
    <location>
        <position position="68"/>
    </location>
</feature>
<dbReference type="PANTHER" id="PTHR34047:SF8">
    <property type="entry name" value="PROTEIN YKFC"/>
    <property type="match status" value="1"/>
</dbReference>
<keyword evidence="3" id="KW-1185">Reference proteome</keyword>
<reference evidence="2 3" key="1">
    <citation type="submission" date="2020-04" db="EMBL/GenBank/DDBJ databases">
        <title>Staphylococcus species from domestic dog.</title>
        <authorList>
            <person name="Paterson G.K."/>
        </authorList>
    </citation>
    <scope>NUCLEOTIDE SEQUENCE [LARGE SCALE GENOMIC DNA]</scope>
    <source>
        <strain evidence="2 3">H16/1A</strain>
    </source>
</reference>
<feature type="domain" description="Reverse transcriptase" evidence="1">
    <location>
        <begin position="1"/>
        <end position="68"/>
    </location>
</feature>
<dbReference type="SUPFAM" id="SSF56672">
    <property type="entry name" value="DNA/RNA polymerases"/>
    <property type="match status" value="1"/>
</dbReference>
<dbReference type="PANTHER" id="PTHR34047">
    <property type="entry name" value="NUCLEAR INTRON MATURASE 1, MITOCHONDRIAL-RELATED"/>
    <property type="match status" value="1"/>
</dbReference>
<feature type="non-terminal residue" evidence="2">
    <location>
        <position position="1"/>
    </location>
</feature>
<dbReference type="EMBL" id="JABANU010000142">
    <property type="protein sequence ID" value="MBI5976110.1"/>
    <property type="molecule type" value="Genomic_DNA"/>
</dbReference>
<accession>A0ABS0TBI7</accession>
<protein>
    <submittedName>
        <fullName evidence="2">Group II intron reverse transcriptase/maturase</fullName>
    </submittedName>
</protein>
<gene>
    <name evidence="2" type="ORF">HHH54_11275</name>
</gene>
<evidence type="ECO:0000313" key="3">
    <source>
        <dbReference type="Proteomes" id="UP000751852"/>
    </source>
</evidence>
<sequence length="68" mass="7969">LLCNIYLHELDKELEKRGHRFVRYADDFVIFVKSKRAGQRVMESITNFIEKDLKLTVNKDKSKVGSPT</sequence>
<keyword evidence="2" id="KW-0548">Nucleotidyltransferase</keyword>
<dbReference type="InterPro" id="IPR051083">
    <property type="entry name" value="GrpII_Intron_Splice-Mob/Def"/>
</dbReference>
<comment type="caution">
    <text evidence="2">The sequence shown here is derived from an EMBL/GenBank/DDBJ whole genome shotgun (WGS) entry which is preliminary data.</text>
</comment>
<dbReference type="Pfam" id="PF00078">
    <property type="entry name" value="RVT_1"/>
    <property type="match status" value="1"/>
</dbReference>
<dbReference type="InterPro" id="IPR043502">
    <property type="entry name" value="DNA/RNA_pol_sf"/>
</dbReference>
<name>A0ABS0TBI7_9STAP</name>